<dbReference type="PROSITE" id="PS51182">
    <property type="entry name" value="C2_TENSIN"/>
    <property type="match status" value="1"/>
</dbReference>
<reference evidence="25 26" key="1">
    <citation type="submission" date="2023-03" db="EMBL/GenBank/DDBJ databases">
        <title>Genome sequence of Lichtheimia ornata CBS 291.66.</title>
        <authorList>
            <person name="Mohabir J.T."/>
            <person name="Shea T.P."/>
            <person name="Kurbessoian T."/>
            <person name="Berby B."/>
            <person name="Fontaine J."/>
            <person name="Livny J."/>
            <person name="Gnirke A."/>
            <person name="Stajich J.E."/>
            <person name="Cuomo C.A."/>
        </authorList>
    </citation>
    <scope>NUCLEOTIDE SEQUENCE [LARGE SCALE GENOMIC DNA]</scope>
    <source>
        <strain evidence="25">CBS 291.66</strain>
    </source>
</reference>
<evidence type="ECO:0000256" key="17">
    <source>
        <dbReference type="ARBA" id="ARBA00043762"/>
    </source>
</evidence>
<keyword evidence="7" id="KW-0963">Cytoplasm</keyword>
<evidence type="ECO:0000256" key="10">
    <source>
        <dbReference type="ARBA" id="ARBA00023098"/>
    </source>
</evidence>
<dbReference type="Pfam" id="PF22785">
    <property type="entry name" value="Tc-R-P"/>
    <property type="match status" value="1"/>
</dbReference>
<dbReference type="EC" id="3.1.3.16" evidence="6"/>
<evidence type="ECO:0000259" key="24">
    <source>
        <dbReference type="PROSITE" id="PS51182"/>
    </source>
</evidence>
<dbReference type="InterPro" id="IPR029021">
    <property type="entry name" value="Prot-tyrosine_phosphatase-like"/>
</dbReference>
<dbReference type="InterPro" id="IPR051281">
    <property type="entry name" value="Dual-spec_lipid-protein_phosph"/>
</dbReference>
<comment type="catalytic activity">
    <reaction evidence="20">
        <text>O-phospho-L-threonyl-[protein] + H2O = L-threonyl-[protein] + phosphate</text>
        <dbReference type="Rhea" id="RHEA:47004"/>
        <dbReference type="Rhea" id="RHEA-COMP:11060"/>
        <dbReference type="Rhea" id="RHEA-COMP:11605"/>
        <dbReference type="ChEBI" id="CHEBI:15377"/>
        <dbReference type="ChEBI" id="CHEBI:30013"/>
        <dbReference type="ChEBI" id="CHEBI:43474"/>
        <dbReference type="ChEBI" id="CHEBI:61977"/>
        <dbReference type="EC" id="3.1.3.16"/>
    </reaction>
    <physiologicalReaction direction="left-to-right" evidence="20">
        <dbReference type="Rhea" id="RHEA:47005"/>
    </physiologicalReaction>
</comment>
<dbReference type="PANTHER" id="PTHR12305">
    <property type="entry name" value="PHOSPHATASE WITH HOMOLOGY TO TENSIN"/>
    <property type="match status" value="1"/>
</dbReference>
<dbReference type="EMBL" id="JARTCD010000036">
    <property type="protein sequence ID" value="KAJ8656820.1"/>
    <property type="molecule type" value="Genomic_DNA"/>
</dbReference>
<accession>A0AAD7V217</accession>
<comment type="catalytic activity">
    <reaction evidence="17">
        <text>1D-myo-inositol 1,3,4,5,6-pentakisphosphate + H2O = 1D-myo-inositol 1,4,5,6-tetrakisphosphate + phosphate</text>
        <dbReference type="Rhea" id="RHEA:77143"/>
        <dbReference type="ChEBI" id="CHEBI:15377"/>
        <dbReference type="ChEBI" id="CHEBI:43474"/>
        <dbReference type="ChEBI" id="CHEBI:57627"/>
        <dbReference type="ChEBI" id="CHEBI:57733"/>
    </reaction>
    <physiologicalReaction direction="left-to-right" evidence="17">
        <dbReference type="Rhea" id="RHEA:77144"/>
    </physiologicalReaction>
</comment>
<protein>
    <recommendedName>
        <fullName evidence="14">Phosphatidylinositol 3,4,5-trisphosphate 3-phosphatase and dual-specificity protein phosphatase PTEN</fullName>
        <ecNumber evidence="6">3.1.3.16</ecNumber>
        <ecNumber evidence="5">3.1.3.48</ecNumber>
        <ecNumber evidence="4">3.1.3.67</ecNumber>
    </recommendedName>
    <alternativeName>
        <fullName evidence="18">Inositol polyphosphate 3-phosphatase</fullName>
    </alternativeName>
</protein>
<comment type="catalytic activity">
    <reaction evidence="13">
        <text>1,2-dioctanoyl-sn-glycero-3-phospho-(1D-myo-inositol-3,4,5-trisphosphate) + H2O = 1,2-dioctanoyl-sn-glycero-3-phospho-(1D-myo-inositol-4,5-bisphosphate) + phosphate</text>
        <dbReference type="Rhea" id="RHEA:43552"/>
        <dbReference type="ChEBI" id="CHEBI:15377"/>
        <dbReference type="ChEBI" id="CHEBI:43474"/>
        <dbReference type="ChEBI" id="CHEBI:83416"/>
        <dbReference type="ChEBI" id="CHEBI:83419"/>
    </reaction>
    <physiologicalReaction direction="left-to-right" evidence="13">
        <dbReference type="Rhea" id="RHEA:43553"/>
    </physiologicalReaction>
</comment>
<comment type="catalytic activity">
    <reaction evidence="15">
        <text>1D-myo-inositol 1,3,4,5-tetrakisphosphate + H2O = 1D-myo-inositol 1,4,5-trisphosphate + phosphate</text>
        <dbReference type="Rhea" id="RHEA:77155"/>
        <dbReference type="ChEBI" id="CHEBI:15377"/>
        <dbReference type="ChEBI" id="CHEBI:43474"/>
        <dbReference type="ChEBI" id="CHEBI:57895"/>
        <dbReference type="ChEBI" id="CHEBI:203600"/>
    </reaction>
    <physiologicalReaction direction="left-to-right" evidence="15">
        <dbReference type="Rhea" id="RHEA:77156"/>
    </physiologicalReaction>
</comment>
<feature type="domain" description="C2 tensin-type" evidence="24">
    <location>
        <begin position="175"/>
        <end position="322"/>
    </location>
</feature>
<dbReference type="SUPFAM" id="SSF49562">
    <property type="entry name" value="C2 domain (Calcium/lipid-binding domain, CaLB)"/>
    <property type="match status" value="1"/>
</dbReference>
<dbReference type="GO" id="GO:0006629">
    <property type="term" value="P:lipid metabolic process"/>
    <property type="evidence" value="ECO:0007669"/>
    <property type="project" value="UniProtKB-KW"/>
</dbReference>
<dbReference type="InterPro" id="IPR014020">
    <property type="entry name" value="Tensin_C2-dom"/>
</dbReference>
<comment type="similarity">
    <text evidence="3">Belongs to the PTEN phosphatase protein family.</text>
</comment>
<evidence type="ECO:0000256" key="9">
    <source>
        <dbReference type="ARBA" id="ARBA00022912"/>
    </source>
</evidence>
<dbReference type="GO" id="GO:0004722">
    <property type="term" value="F:protein serine/threonine phosphatase activity"/>
    <property type="evidence" value="ECO:0007669"/>
    <property type="project" value="UniProtKB-EC"/>
</dbReference>
<dbReference type="InterPro" id="IPR016130">
    <property type="entry name" value="Tyr_Pase_AS"/>
</dbReference>
<comment type="catalytic activity">
    <reaction evidence="12">
        <text>1,2-dihexadecanoyl-sn-glycero-3-phospho-(1D-myo-inositol-3,4,5-trisphosphate) + H2O = 1,2-dihexadecanoyl-sn-glycero-3-phospho-(1D-myo-inositol-4,5-bisphosphate) + phosphate</text>
        <dbReference type="Rhea" id="RHEA:43560"/>
        <dbReference type="ChEBI" id="CHEBI:15377"/>
        <dbReference type="ChEBI" id="CHEBI:43474"/>
        <dbReference type="ChEBI" id="CHEBI:83420"/>
        <dbReference type="ChEBI" id="CHEBI:83423"/>
    </reaction>
    <physiologicalReaction direction="left-to-right" evidence="12">
        <dbReference type="Rhea" id="RHEA:43561"/>
    </physiologicalReaction>
</comment>
<dbReference type="PROSITE" id="PS50056">
    <property type="entry name" value="TYR_PHOSPHATASE_2"/>
    <property type="match status" value="1"/>
</dbReference>
<keyword evidence="10" id="KW-0443">Lipid metabolism</keyword>
<dbReference type="GeneID" id="83214826"/>
<dbReference type="RefSeq" id="XP_058341733.1">
    <property type="nucleotide sequence ID" value="XM_058487433.1"/>
</dbReference>
<dbReference type="InterPro" id="IPR035892">
    <property type="entry name" value="C2_domain_sf"/>
</dbReference>
<evidence type="ECO:0000313" key="25">
    <source>
        <dbReference type="EMBL" id="KAJ8656820.1"/>
    </source>
</evidence>
<evidence type="ECO:0000256" key="4">
    <source>
        <dbReference type="ARBA" id="ARBA00013015"/>
    </source>
</evidence>
<evidence type="ECO:0000256" key="2">
    <source>
        <dbReference type="ARBA" id="ARBA00004496"/>
    </source>
</evidence>
<comment type="catalytic activity">
    <reaction evidence="19">
        <text>O-phospho-L-seryl-[protein] + H2O = L-seryl-[protein] + phosphate</text>
        <dbReference type="Rhea" id="RHEA:20629"/>
        <dbReference type="Rhea" id="RHEA-COMP:9863"/>
        <dbReference type="Rhea" id="RHEA-COMP:11604"/>
        <dbReference type="ChEBI" id="CHEBI:15377"/>
        <dbReference type="ChEBI" id="CHEBI:29999"/>
        <dbReference type="ChEBI" id="CHEBI:43474"/>
        <dbReference type="ChEBI" id="CHEBI:83421"/>
        <dbReference type="EC" id="3.1.3.16"/>
    </reaction>
    <physiologicalReaction direction="left-to-right" evidence="19">
        <dbReference type="Rhea" id="RHEA:20630"/>
    </physiologicalReaction>
</comment>
<evidence type="ECO:0000256" key="12">
    <source>
        <dbReference type="ARBA" id="ARBA00034256"/>
    </source>
</evidence>
<evidence type="ECO:0000256" key="8">
    <source>
        <dbReference type="ARBA" id="ARBA00022801"/>
    </source>
</evidence>
<comment type="catalytic activity">
    <reaction evidence="21">
        <text>O-phospho-L-tyrosyl-[protein] + H2O = L-tyrosyl-[protein] + phosphate</text>
        <dbReference type="Rhea" id="RHEA:10684"/>
        <dbReference type="Rhea" id="RHEA-COMP:10136"/>
        <dbReference type="Rhea" id="RHEA-COMP:20101"/>
        <dbReference type="ChEBI" id="CHEBI:15377"/>
        <dbReference type="ChEBI" id="CHEBI:43474"/>
        <dbReference type="ChEBI" id="CHEBI:46858"/>
        <dbReference type="ChEBI" id="CHEBI:61978"/>
        <dbReference type="EC" id="3.1.3.48"/>
    </reaction>
    <physiologicalReaction direction="left-to-right" evidence="21">
        <dbReference type="Rhea" id="RHEA:10685"/>
    </physiologicalReaction>
</comment>
<dbReference type="CDD" id="cd14509">
    <property type="entry name" value="PTP_PTEN"/>
    <property type="match status" value="1"/>
</dbReference>
<dbReference type="GO" id="GO:0005829">
    <property type="term" value="C:cytosol"/>
    <property type="evidence" value="ECO:0007669"/>
    <property type="project" value="TreeGrafter"/>
</dbReference>
<dbReference type="SMART" id="SM00404">
    <property type="entry name" value="PTPc_motif"/>
    <property type="match status" value="1"/>
</dbReference>
<dbReference type="PANTHER" id="PTHR12305:SF81">
    <property type="entry name" value="PHOSPHATIDYLINOSITOL 3,4,5-TRISPHOSPHATE 3-PHOSPHATASE AND DUAL-SPECIFICITY PROTEIN PHOSPHATASE PTEN"/>
    <property type="match status" value="1"/>
</dbReference>
<dbReference type="Gene3D" id="2.60.40.1110">
    <property type="match status" value="1"/>
</dbReference>
<dbReference type="GO" id="GO:0016314">
    <property type="term" value="F:phosphatidylinositol-3,4,5-trisphosphate 3-phosphatase activity"/>
    <property type="evidence" value="ECO:0007669"/>
    <property type="project" value="UniProtKB-EC"/>
</dbReference>
<evidence type="ECO:0000256" key="11">
    <source>
        <dbReference type="ARBA" id="ARBA00023273"/>
    </source>
</evidence>
<dbReference type="Gene3D" id="3.90.190.10">
    <property type="entry name" value="Protein tyrosine phosphatase superfamily"/>
    <property type="match status" value="1"/>
</dbReference>
<dbReference type="InterPro" id="IPR000387">
    <property type="entry name" value="Tyr_Pase_dom"/>
</dbReference>
<dbReference type="InterPro" id="IPR029023">
    <property type="entry name" value="Tensin_phosphatase"/>
</dbReference>
<evidence type="ECO:0000256" key="5">
    <source>
        <dbReference type="ARBA" id="ARBA00013064"/>
    </source>
</evidence>
<evidence type="ECO:0000259" key="22">
    <source>
        <dbReference type="PROSITE" id="PS50056"/>
    </source>
</evidence>
<organism evidence="25 26">
    <name type="scientific">Lichtheimia ornata</name>
    <dbReference type="NCBI Taxonomy" id="688661"/>
    <lineage>
        <taxon>Eukaryota</taxon>
        <taxon>Fungi</taxon>
        <taxon>Fungi incertae sedis</taxon>
        <taxon>Mucoromycota</taxon>
        <taxon>Mucoromycotina</taxon>
        <taxon>Mucoromycetes</taxon>
        <taxon>Mucorales</taxon>
        <taxon>Lichtheimiaceae</taxon>
        <taxon>Lichtheimia</taxon>
    </lineage>
</organism>
<keyword evidence="9" id="KW-0904">Protein phosphatase</keyword>
<dbReference type="EC" id="3.1.3.48" evidence="5"/>
<evidence type="ECO:0000256" key="18">
    <source>
        <dbReference type="ARBA" id="ARBA00044309"/>
    </source>
</evidence>
<dbReference type="AlphaFoldDB" id="A0AAD7V217"/>
<feature type="domain" description="Tyrosine specific protein phosphatases" evidence="22">
    <location>
        <begin position="103"/>
        <end position="160"/>
    </location>
</feature>
<dbReference type="EC" id="3.1.3.67" evidence="4"/>
<keyword evidence="8" id="KW-0378">Hydrolase</keyword>
<gene>
    <name evidence="25" type="ORF">O0I10_007417</name>
</gene>
<evidence type="ECO:0000256" key="1">
    <source>
        <dbReference type="ARBA" id="ARBA00004487"/>
    </source>
</evidence>
<proteinExistence type="inferred from homology"/>
<comment type="caution">
    <text evidence="25">The sequence shown here is derived from an EMBL/GenBank/DDBJ whole genome shotgun (WGS) entry which is preliminary data.</text>
</comment>
<evidence type="ECO:0000256" key="13">
    <source>
        <dbReference type="ARBA" id="ARBA00034268"/>
    </source>
</evidence>
<evidence type="ECO:0000259" key="23">
    <source>
        <dbReference type="PROSITE" id="PS51181"/>
    </source>
</evidence>
<feature type="domain" description="Phosphatase tensin-type" evidence="23">
    <location>
        <begin position="14"/>
        <end position="186"/>
    </location>
</feature>
<sequence length="326" mass="37523">MLDHLRSLVSENRCRFIDEHTNLDLSYVTDRIIAMSYPSSGLEGLYRNSFKDVKRFLDTRHRNHYKVYNLRSEKQYRHELFEGATVVLFGFGDHQAPPFELLVQFCKDAKTWLDKDTSNVVVIHCKAGKGRTGTMIAALLLYLGYATDADEAIQVYGTKRTTDGKGITIPSQIRYVHYFERWMKKENAPFMPNTKTTIHITQLAICNIPQAWSRHASLSMTIEIEQVEIFETDKMEVTSDNTILMPLPAVPVKGDFKMTLFTKGRIYSKRYLCHFWLNTSFVSASSSATIILAKDEIDGAFNDTHCRQFPKDFAIQIQFSSNRDLE</sequence>
<dbReference type="SMART" id="SM01301">
    <property type="entry name" value="PTPlike_phytase"/>
    <property type="match status" value="1"/>
</dbReference>
<dbReference type="PROSITE" id="PS51181">
    <property type="entry name" value="PPASE_TENSIN"/>
    <property type="match status" value="1"/>
</dbReference>
<dbReference type="InterPro" id="IPR003595">
    <property type="entry name" value="Tyr_Pase_cat"/>
</dbReference>
<keyword evidence="11" id="KW-0966">Cell projection</keyword>
<evidence type="ECO:0000256" key="15">
    <source>
        <dbReference type="ARBA" id="ARBA00043734"/>
    </source>
</evidence>
<evidence type="ECO:0000256" key="16">
    <source>
        <dbReference type="ARBA" id="ARBA00043760"/>
    </source>
</evidence>
<dbReference type="GO" id="GO:0042995">
    <property type="term" value="C:cell projection"/>
    <property type="evidence" value="ECO:0007669"/>
    <property type="project" value="UniProtKB-ARBA"/>
</dbReference>
<evidence type="ECO:0000256" key="20">
    <source>
        <dbReference type="ARBA" id="ARBA00048832"/>
    </source>
</evidence>
<dbReference type="GO" id="GO:0004725">
    <property type="term" value="F:protein tyrosine phosphatase activity"/>
    <property type="evidence" value="ECO:0007669"/>
    <property type="project" value="UniProtKB-EC"/>
</dbReference>
<name>A0AAD7V217_9FUNG</name>
<dbReference type="Proteomes" id="UP001234581">
    <property type="component" value="Unassembled WGS sequence"/>
</dbReference>
<evidence type="ECO:0000256" key="6">
    <source>
        <dbReference type="ARBA" id="ARBA00013081"/>
    </source>
</evidence>
<evidence type="ECO:0000313" key="26">
    <source>
        <dbReference type="Proteomes" id="UP001234581"/>
    </source>
</evidence>
<keyword evidence="26" id="KW-1185">Reference proteome</keyword>
<comment type="subcellular location">
    <subcellularLocation>
        <location evidence="1">Cell projection</location>
        <location evidence="1">Neuron projection</location>
    </subcellularLocation>
    <subcellularLocation>
        <location evidence="2">Cytoplasm</location>
    </subcellularLocation>
</comment>
<evidence type="ECO:0000256" key="21">
    <source>
        <dbReference type="ARBA" id="ARBA00051341"/>
    </source>
</evidence>
<comment type="catalytic activity">
    <reaction evidence="16">
        <text>a 1,2-diacyl-sn-glycero-3-phospho-(1D-myo-inositol-3,4,5-trisphosphate) + H2O = a 1,2-diacyl-sn-glycero-3-phospho-(1D-myo-inositol-4,5-bisphosphate) + phosphate</text>
        <dbReference type="Rhea" id="RHEA:25017"/>
        <dbReference type="ChEBI" id="CHEBI:15377"/>
        <dbReference type="ChEBI" id="CHEBI:43474"/>
        <dbReference type="ChEBI" id="CHEBI:57836"/>
        <dbReference type="ChEBI" id="CHEBI:58456"/>
        <dbReference type="EC" id="3.1.3.67"/>
    </reaction>
    <physiologicalReaction direction="left-to-right" evidence="16">
        <dbReference type="Rhea" id="RHEA:25018"/>
    </physiologicalReaction>
</comment>
<dbReference type="SUPFAM" id="SSF52799">
    <property type="entry name" value="(Phosphotyrosine protein) phosphatases II"/>
    <property type="match status" value="1"/>
</dbReference>
<dbReference type="PROSITE" id="PS00383">
    <property type="entry name" value="TYR_PHOSPHATASE_1"/>
    <property type="match status" value="1"/>
</dbReference>
<evidence type="ECO:0000256" key="7">
    <source>
        <dbReference type="ARBA" id="ARBA00022490"/>
    </source>
</evidence>
<dbReference type="InterPro" id="IPR045101">
    <property type="entry name" value="PTP_PTEN"/>
</dbReference>
<dbReference type="Pfam" id="PF10409">
    <property type="entry name" value="PTEN_C2"/>
    <property type="match status" value="1"/>
</dbReference>
<evidence type="ECO:0000256" key="14">
    <source>
        <dbReference type="ARBA" id="ARBA00034338"/>
    </source>
</evidence>
<dbReference type="SMART" id="SM01326">
    <property type="entry name" value="PTEN_C2"/>
    <property type="match status" value="1"/>
</dbReference>
<evidence type="ECO:0000256" key="19">
    <source>
        <dbReference type="ARBA" id="ARBA00047986"/>
    </source>
</evidence>
<evidence type="ECO:0000256" key="3">
    <source>
        <dbReference type="ARBA" id="ARBA00007881"/>
    </source>
</evidence>
<dbReference type="GO" id="GO:0050793">
    <property type="term" value="P:regulation of developmental process"/>
    <property type="evidence" value="ECO:0007669"/>
    <property type="project" value="UniProtKB-ARBA"/>
</dbReference>